<evidence type="ECO:0000313" key="2">
    <source>
        <dbReference type="Proteomes" id="UP001163046"/>
    </source>
</evidence>
<proteinExistence type="predicted"/>
<gene>
    <name evidence="1" type="ORF">OS493_012339</name>
</gene>
<reference evidence="1" key="1">
    <citation type="submission" date="2023-01" db="EMBL/GenBank/DDBJ databases">
        <title>Genome assembly of the deep-sea coral Lophelia pertusa.</title>
        <authorList>
            <person name="Herrera S."/>
            <person name="Cordes E."/>
        </authorList>
    </citation>
    <scope>NUCLEOTIDE SEQUENCE</scope>
    <source>
        <strain evidence="1">USNM1676648</strain>
        <tissue evidence="1">Polyp</tissue>
    </source>
</reference>
<dbReference type="Proteomes" id="UP001163046">
    <property type="component" value="Unassembled WGS sequence"/>
</dbReference>
<accession>A0A9X0D499</accession>
<dbReference type="AlphaFoldDB" id="A0A9X0D499"/>
<protein>
    <submittedName>
        <fullName evidence="1">Uncharacterized protein</fullName>
    </submittedName>
</protein>
<comment type="caution">
    <text evidence="1">The sequence shown here is derived from an EMBL/GenBank/DDBJ whole genome shotgun (WGS) entry which is preliminary data.</text>
</comment>
<organism evidence="1 2">
    <name type="scientific">Desmophyllum pertusum</name>
    <dbReference type="NCBI Taxonomy" id="174260"/>
    <lineage>
        <taxon>Eukaryota</taxon>
        <taxon>Metazoa</taxon>
        <taxon>Cnidaria</taxon>
        <taxon>Anthozoa</taxon>
        <taxon>Hexacorallia</taxon>
        <taxon>Scleractinia</taxon>
        <taxon>Caryophylliina</taxon>
        <taxon>Caryophylliidae</taxon>
        <taxon>Desmophyllum</taxon>
    </lineage>
</organism>
<keyword evidence="2" id="KW-1185">Reference proteome</keyword>
<evidence type="ECO:0000313" key="1">
    <source>
        <dbReference type="EMBL" id="KAJ7386006.1"/>
    </source>
</evidence>
<sequence length="96" mass="10656">MGNEEPTSMVSVRIGELNKLCRNKESSELNKPKLGMQWQTMGIGKGTGQAKFYSPTKKRVTPKSCVMIRRSLFPTEVLEKLGRASGVEVQLREGGE</sequence>
<name>A0A9X0D499_9CNID</name>
<dbReference type="EMBL" id="MU825878">
    <property type="protein sequence ID" value="KAJ7386006.1"/>
    <property type="molecule type" value="Genomic_DNA"/>
</dbReference>